<dbReference type="InterPro" id="IPR011032">
    <property type="entry name" value="GroES-like_sf"/>
</dbReference>
<name>X1IBG6_9ZZZZ</name>
<proteinExistence type="predicted"/>
<sequence>MRAVVIYGKEDFRYEEVADPKPGEEQVAVKV</sequence>
<protein>
    <recommendedName>
        <fullName evidence="2">Alcohol dehydrogenase GroES-associated domain-containing protein</fullName>
    </recommendedName>
</protein>
<dbReference type="AlphaFoldDB" id="X1IBG6"/>
<dbReference type="Gene3D" id="3.90.180.10">
    <property type="entry name" value="Medium-chain alcohol dehydrogenases, catalytic domain"/>
    <property type="match status" value="1"/>
</dbReference>
<evidence type="ECO:0008006" key="2">
    <source>
        <dbReference type="Google" id="ProtNLM"/>
    </source>
</evidence>
<feature type="non-terminal residue" evidence="1">
    <location>
        <position position="31"/>
    </location>
</feature>
<gene>
    <name evidence="1" type="ORF">S03H2_57237</name>
</gene>
<dbReference type="EMBL" id="BARU01036680">
    <property type="protein sequence ID" value="GAH79761.1"/>
    <property type="molecule type" value="Genomic_DNA"/>
</dbReference>
<accession>X1IBG6</accession>
<evidence type="ECO:0000313" key="1">
    <source>
        <dbReference type="EMBL" id="GAH79761.1"/>
    </source>
</evidence>
<reference evidence="1" key="1">
    <citation type="journal article" date="2014" name="Front. Microbiol.">
        <title>High frequency of phylogenetically diverse reductive dehalogenase-homologous genes in deep subseafloor sedimentary metagenomes.</title>
        <authorList>
            <person name="Kawai M."/>
            <person name="Futagami T."/>
            <person name="Toyoda A."/>
            <person name="Takaki Y."/>
            <person name="Nishi S."/>
            <person name="Hori S."/>
            <person name="Arai W."/>
            <person name="Tsubouchi T."/>
            <person name="Morono Y."/>
            <person name="Uchiyama I."/>
            <person name="Ito T."/>
            <person name="Fujiyama A."/>
            <person name="Inagaki F."/>
            <person name="Takami H."/>
        </authorList>
    </citation>
    <scope>NUCLEOTIDE SEQUENCE</scope>
    <source>
        <strain evidence="1">Expedition CK06-06</strain>
    </source>
</reference>
<organism evidence="1">
    <name type="scientific">marine sediment metagenome</name>
    <dbReference type="NCBI Taxonomy" id="412755"/>
    <lineage>
        <taxon>unclassified sequences</taxon>
        <taxon>metagenomes</taxon>
        <taxon>ecological metagenomes</taxon>
    </lineage>
</organism>
<comment type="caution">
    <text evidence="1">The sequence shown here is derived from an EMBL/GenBank/DDBJ whole genome shotgun (WGS) entry which is preliminary data.</text>
</comment>
<dbReference type="SUPFAM" id="SSF50129">
    <property type="entry name" value="GroES-like"/>
    <property type="match status" value="1"/>
</dbReference>